<evidence type="ECO:0000259" key="1">
    <source>
        <dbReference type="Pfam" id="PF23659"/>
    </source>
</evidence>
<dbReference type="STRING" id="75913.A0A0K0G667"/>
<name>A0A0K0G667_STRVS</name>
<dbReference type="InterPro" id="IPR056580">
    <property type="entry name" value="Ufl1_dom"/>
</dbReference>
<keyword evidence="2" id="KW-1185">Reference proteome</keyword>
<evidence type="ECO:0000313" key="3">
    <source>
        <dbReference type="WBParaSite" id="SVE_2024900.1"/>
    </source>
</evidence>
<proteinExistence type="predicted"/>
<sequence length="122" mass="13840">MSLTRNSNQKKNKKILKQNGQTLYDTFVLVLYTFKDKTGLDLKDCLFKNTGIEFTNIILSIIFETPVGELSSSGTRNKIVNKKDFDNDIKEDILSLYTLTTSGDVNLFHNAVETLEKKTVVN</sequence>
<protein>
    <recommendedName>
        <fullName evidence="1">E3 UFM1-protein ligase 1-like domain-containing protein</fullName>
    </recommendedName>
</protein>
<feature type="domain" description="E3 UFM1-protein ligase 1-like" evidence="1">
    <location>
        <begin position="32"/>
        <end position="115"/>
    </location>
</feature>
<reference evidence="3" key="2">
    <citation type="submission" date="2015-08" db="UniProtKB">
        <authorList>
            <consortium name="WormBaseParasite"/>
        </authorList>
    </citation>
    <scope>IDENTIFICATION</scope>
</reference>
<dbReference type="AlphaFoldDB" id="A0A0K0G667"/>
<evidence type="ECO:0000313" key="2">
    <source>
        <dbReference type="Proteomes" id="UP000035680"/>
    </source>
</evidence>
<dbReference type="WBParaSite" id="SVE_2024900.1">
    <property type="protein sequence ID" value="SVE_2024900.1"/>
    <property type="gene ID" value="SVE_2024900"/>
</dbReference>
<reference evidence="2" key="1">
    <citation type="submission" date="2014-07" db="EMBL/GenBank/DDBJ databases">
        <authorList>
            <person name="Martin A.A"/>
            <person name="De Silva N."/>
        </authorList>
    </citation>
    <scope>NUCLEOTIDE SEQUENCE</scope>
</reference>
<dbReference type="Proteomes" id="UP000035680">
    <property type="component" value="Unassembled WGS sequence"/>
</dbReference>
<accession>A0A0K0G667</accession>
<organism evidence="2 3">
    <name type="scientific">Strongyloides venezuelensis</name>
    <name type="common">Threadworm</name>
    <dbReference type="NCBI Taxonomy" id="75913"/>
    <lineage>
        <taxon>Eukaryota</taxon>
        <taxon>Metazoa</taxon>
        <taxon>Ecdysozoa</taxon>
        <taxon>Nematoda</taxon>
        <taxon>Chromadorea</taxon>
        <taxon>Rhabditida</taxon>
        <taxon>Tylenchina</taxon>
        <taxon>Panagrolaimomorpha</taxon>
        <taxon>Strongyloidoidea</taxon>
        <taxon>Strongyloididae</taxon>
        <taxon>Strongyloides</taxon>
    </lineage>
</organism>
<dbReference type="Pfam" id="PF23659">
    <property type="entry name" value="UFL1"/>
    <property type="match status" value="1"/>
</dbReference>